<keyword evidence="3" id="KW-1185">Reference proteome</keyword>
<evidence type="ECO:0000256" key="1">
    <source>
        <dbReference type="SAM" id="Phobius"/>
    </source>
</evidence>
<feature type="transmembrane region" description="Helical" evidence="1">
    <location>
        <begin position="16"/>
        <end position="35"/>
    </location>
</feature>
<feature type="transmembrane region" description="Helical" evidence="1">
    <location>
        <begin position="158"/>
        <end position="177"/>
    </location>
</feature>
<comment type="caution">
    <text evidence="2">The sequence shown here is derived from an EMBL/GenBank/DDBJ whole genome shotgun (WGS) entry which is preliminary data.</text>
</comment>
<feature type="transmembrane region" description="Helical" evidence="1">
    <location>
        <begin position="197"/>
        <end position="215"/>
    </location>
</feature>
<keyword evidence="1" id="KW-1133">Transmembrane helix</keyword>
<keyword evidence="1" id="KW-0812">Transmembrane</keyword>
<gene>
    <name evidence="2" type="ORF">J2S70_001738</name>
</gene>
<dbReference type="Pfam" id="PF13367">
    <property type="entry name" value="PrsW-protease"/>
    <property type="match status" value="1"/>
</dbReference>
<protein>
    <submittedName>
        <fullName evidence="2">RsiW-degrading membrane proteinase PrsW (M82 family)</fullName>
    </submittedName>
</protein>
<feature type="transmembrane region" description="Helical" evidence="1">
    <location>
        <begin position="134"/>
        <end position="151"/>
    </location>
</feature>
<proteinExistence type="predicted"/>
<dbReference type="InterPro" id="IPR026898">
    <property type="entry name" value="PrsW"/>
</dbReference>
<evidence type="ECO:0000313" key="3">
    <source>
        <dbReference type="Proteomes" id="UP001243212"/>
    </source>
</evidence>
<dbReference type="PANTHER" id="PTHR36844">
    <property type="entry name" value="PROTEASE PRSW"/>
    <property type="match status" value="1"/>
</dbReference>
<dbReference type="RefSeq" id="WP_307683325.1">
    <property type="nucleotide sequence ID" value="NZ_JAUSQX010000001.1"/>
</dbReference>
<evidence type="ECO:0000313" key="2">
    <source>
        <dbReference type="EMBL" id="MDP9807156.1"/>
    </source>
</evidence>
<organism evidence="2 3">
    <name type="scientific">Trueperella bonasi</name>
    <dbReference type="NCBI Taxonomy" id="312286"/>
    <lineage>
        <taxon>Bacteria</taxon>
        <taxon>Bacillati</taxon>
        <taxon>Actinomycetota</taxon>
        <taxon>Actinomycetes</taxon>
        <taxon>Actinomycetales</taxon>
        <taxon>Actinomycetaceae</taxon>
        <taxon>Trueperella</taxon>
    </lineage>
</organism>
<dbReference type="PANTHER" id="PTHR36844:SF1">
    <property type="entry name" value="PROTEASE PRSW"/>
    <property type="match status" value="1"/>
</dbReference>
<name>A0ABT9NIC6_9ACTO</name>
<dbReference type="Proteomes" id="UP001243212">
    <property type="component" value="Unassembled WGS sequence"/>
</dbReference>
<accession>A0ABT9NIC6</accession>
<feature type="transmembrane region" description="Helical" evidence="1">
    <location>
        <begin position="222"/>
        <end position="240"/>
    </location>
</feature>
<sequence>MAKPMWKPARPHSSSFYLAVTTGIVVGVLAFLNVLPMLLEAAGASGFFASALLAAIPLAVTFVFVYYIDRFEPEPKWLYLFALLWGGGVAVVLALGGNTWWQAELAPAVLGRDASEHDIMRFTTSIGAPVVEEFVKGLGIIVMLFAFRKYFNGPVDGIVFGAIIGGGFAFTENILYFTAYYDQINLLFKLRYIDGPLSHDAYTAFFGFFIGFAVYSRSRAAVLGWLIPAMFGSMFFHFLNNDGLYWMSYDEYKFVNNVPFAILIIAMVLYSRKHEVAAVRNGLIPYVNSGWIAAHEASMVLSLRERENAINWAERSTRSQGAPSGIGRRAMKSFQRELVQLAHERTRHERVRTLGSAKYLANANDHLAFIGQLRSVFSLY</sequence>
<dbReference type="EMBL" id="JAUSQX010000001">
    <property type="protein sequence ID" value="MDP9807156.1"/>
    <property type="molecule type" value="Genomic_DNA"/>
</dbReference>
<feature type="transmembrane region" description="Helical" evidence="1">
    <location>
        <begin position="77"/>
        <end position="101"/>
    </location>
</feature>
<reference evidence="2 3" key="1">
    <citation type="submission" date="2023-07" db="EMBL/GenBank/DDBJ databases">
        <title>Sequencing the genomes of 1000 actinobacteria strains.</title>
        <authorList>
            <person name="Klenk H.-P."/>
        </authorList>
    </citation>
    <scope>NUCLEOTIDE SEQUENCE [LARGE SCALE GENOMIC DNA]</scope>
    <source>
        <strain evidence="2 3">DSM 17163</strain>
    </source>
</reference>
<feature type="transmembrane region" description="Helical" evidence="1">
    <location>
        <begin position="47"/>
        <end position="68"/>
    </location>
</feature>
<keyword evidence="1" id="KW-0472">Membrane</keyword>
<feature type="transmembrane region" description="Helical" evidence="1">
    <location>
        <begin position="252"/>
        <end position="270"/>
    </location>
</feature>